<evidence type="ECO:0000256" key="4">
    <source>
        <dbReference type="ARBA" id="ARBA00022989"/>
    </source>
</evidence>
<name>Q4SNX6_TETNG</name>
<dbReference type="PANTHER" id="PTHR23037">
    <property type="entry name" value="CYTOKINE RECEPTOR"/>
    <property type="match status" value="1"/>
</dbReference>
<gene>
    <name evidence="9" type="ORF">GSTENG00015088001</name>
</gene>
<dbReference type="SUPFAM" id="SSF49265">
    <property type="entry name" value="Fibronectin type III"/>
    <property type="match status" value="1"/>
</dbReference>
<dbReference type="CDD" id="cd00063">
    <property type="entry name" value="FN3"/>
    <property type="match status" value="1"/>
</dbReference>
<evidence type="ECO:0000256" key="3">
    <source>
        <dbReference type="ARBA" id="ARBA00022729"/>
    </source>
</evidence>
<comment type="subcellular location">
    <subcellularLocation>
        <location evidence="1">Membrane</location>
        <topology evidence="1">Single-pass type I membrane protein</topology>
    </subcellularLocation>
</comment>
<dbReference type="KEGG" id="tng:GSTEN00015088G001"/>
<reference evidence="9" key="1">
    <citation type="journal article" date="2004" name="Nature">
        <title>Genome duplication in the teleost fish Tetraodon nigroviridis reveals the early vertebrate proto-karyotype.</title>
        <authorList>
            <person name="Jaillon O."/>
            <person name="Aury J.-M."/>
            <person name="Brunet F."/>
            <person name="Petit J.-L."/>
            <person name="Stange-Thomann N."/>
            <person name="Mauceli E."/>
            <person name="Bouneau L."/>
            <person name="Fischer C."/>
            <person name="Ozouf-Costaz C."/>
            <person name="Bernot A."/>
            <person name="Nicaud S."/>
            <person name="Jaffe D."/>
            <person name="Fisher S."/>
            <person name="Lutfalla G."/>
            <person name="Dossat C."/>
            <person name="Segurens B."/>
            <person name="Dasilva C."/>
            <person name="Salanoubat M."/>
            <person name="Levy M."/>
            <person name="Boudet N."/>
            <person name="Castellano S."/>
            <person name="Anthouard V."/>
            <person name="Jubin C."/>
            <person name="Castelli V."/>
            <person name="Katinka M."/>
            <person name="Vacherie B."/>
            <person name="Biemont C."/>
            <person name="Skalli Z."/>
            <person name="Cattolico L."/>
            <person name="Poulain J."/>
            <person name="De Berardinis V."/>
            <person name="Cruaud C."/>
            <person name="Duprat S."/>
            <person name="Brottier P."/>
            <person name="Coutanceau J.-P."/>
            <person name="Gouzy J."/>
            <person name="Parra G."/>
            <person name="Lardier G."/>
            <person name="Chapple C."/>
            <person name="McKernan K.J."/>
            <person name="McEwan P."/>
            <person name="Bosak S."/>
            <person name="Kellis M."/>
            <person name="Volff J.-N."/>
            <person name="Guigo R."/>
            <person name="Zody M.C."/>
            <person name="Mesirov J."/>
            <person name="Lindblad-Toh K."/>
            <person name="Birren B."/>
            <person name="Nusbaum C."/>
            <person name="Kahn D."/>
            <person name="Robinson-Rechavi M."/>
            <person name="Laudet V."/>
            <person name="Schachter V."/>
            <person name="Quetier F."/>
            <person name="Saurin W."/>
            <person name="Scarpelli C."/>
            <person name="Wincker P."/>
            <person name="Lander E.S."/>
            <person name="Weissenbach J."/>
            <person name="Roest Crollius H."/>
        </authorList>
    </citation>
    <scope>NUCLEOTIDE SEQUENCE [LARGE SCALE GENOMIC DNA]</scope>
</reference>
<dbReference type="GO" id="GO:0009897">
    <property type="term" value="C:external side of plasma membrane"/>
    <property type="evidence" value="ECO:0007669"/>
    <property type="project" value="TreeGrafter"/>
</dbReference>
<dbReference type="AlphaFoldDB" id="Q4SNX6"/>
<keyword evidence="5" id="KW-0472">Membrane</keyword>
<dbReference type="InterPro" id="IPR003961">
    <property type="entry name" value="FN3_dom"/>
</dbReference>
<dbReference type="OrthoDB" id="9835959at2759"/>
<proteinExistence type="predicted"/>
<evidence type="ECO:0000259" key="8">
    <source>
        <dbReference type="PROSITE" id="PS50853"/>
    </source>
</evidence>
<keyword evidence="6" id="KW-0675">Receptor</keyword>
<dbReference type="Gene3D" id="2.60.40.10">
    <property type="entry name" value="Immunoglobulins"/>
    <property type="match status" value="1"/>
</dbReference>
<dbReference type="InterPro" id="IPR013783">
    <property type="entry name" value="Ig-like_fold"/>
</dbReference>
<feature type="domain" description="Fibronectin type-III" evidence="8">
    <location>
        <begin position="57"/>
        <end position="153"/>
    </location>
</feature>
<reference evidence="9" key="2">
    <citation type="submission" date="2004-02" db="EMBL/GenBank/DDBJ databases">
        <authorList>
            <consortium name="Genoscope"/>
            <consortium name="Whitehead Institute Centre for Genome Research"/>
        </authorList>
    </citation>
    <scope>NUCLEOTIDE SEQUENCE</scope>
</reference>
<keyword evidence="2" id="KW-0812">Transmembrane</keyword>
<evidence type="ECO:0000256" key="2">
    <source>
        <dbReference type="ARBA" id="ARBA00022692"/>
    </source>
</evidence>
<comment type="caution">
    <text evidence="9">The sequence shown here is derived from an EMBL/GenBank/DDBJ whole genome shotgun (WGS) entry which is preliminary data.</text>
</comment>
<accession>Q4SNX6</accession>
<keyword evidence="4" id="KW-1133">Transmembrane helix</keyword>
<evidence type="ECO:0000313" key="9">
    <source>
        <dbReference type="EMBL" id="CAF97656.1"/>
    </source>
</evidence>
<dbReference type="SMART" id="SM00060">
    <property type="entry name" value="FN3"/>
    <property type="match status" value="1"/>
</dbReference>
<sequence>MGNCFSLGITSQTRESGRRLSVSEKVGKLNVVFQFSIDLQGSKTVYTKMYYYDSLEAPTPPRNISASLKDKNLLVTWSLPESRVSSKSSCFQYQLAIGDGEEDRSVSEKLSYTVVNVDPSQTYRVRMRASLSNVCQHPFHWSEWSHVSIVEPARLPPQFAGDPPNSGFGIPMILLALLLVLRHQRVHKTLFSSDSEPSTQVLALLGKKMAGPTWVICAARPRRRRSLWFYTSETNSLLTTEQQPAQMLVPFSVFTPGTCDFIST</sequence>
<dbReference type="PANTHER" id="PTHR23037:SF46">
    <property type="entry name" value="INTERLEUKIN 5 RECEPTOR SUBUNIT ALPHA"/>
    <property type="match status" value="1"/>
</dbReference>
<protein>
    <submittedName>
        <fullName evidence="9">(spotted green pufferfish) hypothetical protein</fullName>
    </submittedName>
</protein>
<dbReference type="PROSITE" id="PS50853">
    <property type="entry name" value="FN3"/>
    <property type="match status" value="1"/>
</dbReference>
<dbReference type="InterPro" id="IPR036116">
    <property type="entry name" value="FN3_sf"/>
</dbReference>
<keyword evidence="3" id="KW-0732">Signal</keyword>
<evidence type="ECO:0000256" key="7">
    <source>
        <dbReference type="ARBA" id="ARBA00023180"/>
    </source>
</evidence>
<dbReference type="GO" id="GO:0004896">
    <property type="term" value="F:cytokine receptor activity"/>
    <property type="evidence" value="ECO:0007669"/>
    <property type="project" value="TreeGrafter"/>
</dbReference>
<dbReference type="EMBL" id="CAAE01014542">
    <property type="protein sequence ID" value="CAF97656.1"/>
    <property type="molecule type" value="Genomic_DNA"/>
</dbReference>
<keyword evidence="7" id="KW-0325">Glycoprotein</keyword>
<organism evidence="9">
    <name type="scientific">Tetraodon nigroviridis</name>
    <name type="common">Spotted green pufferfish</name>
    <name type="synonym">Chelonodon nigroviridis</name>
    <dbReference type="NCBI Taxonomy" id="99883"/>
    <lineage>
        <taxon>Eukaryota</taxon>
        <taxon>Metazoa</taxon>
        <taxon>Chordata</taxon>
        <taxon>Craniata</taxon>
        <taxon>Vertebrata</taxon>
        <taxon>Euteleostomi</taxon>
        <taxon>Actinopterygii</taxon>
        <taxon>Neopterygii</taxon>
        <taxon>Teleostei</taxon>
        <taxon>Neoteleostei</taxon>
        <taxon>Acanthomorphata</taxon>
        <taxon>Eupercaria</taxon>
        <taxon>Tetraodontiformes</taxon>
        <taxon>Tetradontoidea</taxon>
        <taxon>Tetraodontidae</taxon>
        <taxon>Tetraodon</taxon>
    </lineage>
</organism>
<evidence type="ECO:0000256" key="6">
    <source>
        <dbReference type="ARBA" id="ARBA00023170"/>
    </source>
</evidence>
<evidence type="ECO:0000256" key="1">
    <source>
        <dbReference type="ARBA" id="ARBA00004479"/>
    </source>
</evidence>
<evidence type="ECO:0000256" key="5">
    <source>
        <dbReference type="ARBA" id="ARBA00023136"/>
    </source>
</evidence>